<reference evidence="2" key="1">
    <citation type="submission" date="2023-03" db="EMBL/GenBank/DDBJ databases">
        <title>Andean soil-derived lignocellulolytic bacterial consortium as a source of novel taxa and putative plastic-active enzymes.</title>
        <authorList>
            <person name="Diaz-Garcia L."/>
            <person name="Chuvochina M."/>
            <person name="Feuerriegel G."/>
            <person name="Bunk B."/>
            <person name="Sproer C."/>
            <person name="Streit W.R."/>
            <person name="Rodriguez L.M."/>
            <person name="Overmann J."/>
            <person name="Jimenez D.J."/>
        </authorList>
    </citation>
    <scope>NUCLEOTIDE SEQUENCE</scope>
    <source>
        <strain evidence="2">MAG 4610</strain>
    </source>
</reference>
<sequence>MIARRRNRGRMATYSALAGLALAIGVAVPAQAATSVQIAGDSAFQITAVARTSDTSLNKRERLHARAILKYEASLLGIPLPATARYMNSIPLTFDTPRLDEWNASLASKLYSSRYDKWLGTRQWIVSGSENFRGSKRVSVKGSAIAEARGARYFHGGSGVDHWMDANAALRITVR</sequence>
<name>A0AAJ5VZY0_9MICO</name>
<feature type="chain" id="PRO_5042530305" description="SCP domain-containing protein" evidence="1">
    <location>
        <begin position="33"/>
        <end position="175"/>
    </location>
</feature>
<accession>A0AAJ5VZY0</accession>
<organism evidence="2 3">
    <name type="scientific">Candidatus Microbacterium phytovorans</name>
    <dbReference type="NCBI Taxonomy" id="3121374"/>
    <lineage>
        <taxon>Bacteria</taxon>
        <taxon>Bacillati</taxon>
        <taxon>Actinomycetota</taxon>
        <taxon>Actinomycetes</taxon>
        <taxon>Micrococcales</taxon>
        <taxon>Microbacteriaceae</taxon>
        <taxon>Microbacterium</taxon>
    </lineage>
</organism>
<keyword evidence="1" id="KW-0732">Signal</keyword>
<gene>
    <name evidence="2" type="ORF">P0Y48_12910</name>
</gene>
<dbReference type="AlphaFoldDB" id="A0AAJ5VZY0"/>
<evidence type="ECO:0000313" key="2">
    <source>
        <dbReference type="EMBL" id="WEK13344.1"/>
    </source>
</evidence>
<dbReference type="EMBL" id="CP119321">
    <property type="protein sequence ID" value="WEK13344.1"/>
    <property type="molecule type" value="Genomic_DNA"/>
</dbReference>
<evidence type="ECO:0000313" key="3">
    <source>
        <dbReference type="Proteomes" id="UP001213972"/>
    </source>
</evidence>
<feature type="signal peptide" evidence="1">
    <location>
        <begin position="1"/>
        <end position="32"/>
    </location>
</feature>
<evidence type="ECO:0008006" key="4">
    <source>
        <dbReference type="Google" id="ProtNLM"/>
    </source>
</evidence>
<evidence type="ECO:0000256" key="1">
    <source>
        <dbReference type="SAM" id="SignalP"/>
    </source>
</evidence>
<dbReference type="Proteomes" id="UP001213972">
    <property type="component" value="Chromosome"/>
</dbReference>
<proteinExistence type="predicted"/>
<protein>
    <recommendedName>
        <fullName evidence="4">SCP domain-containing protein</fullName>
    </recommendedName>
</protein>